<dbReference type="Proteomes" id="UP000014254">
    <property type="component" value="Unassembled WGS sequence"/>
</dbReference>
<dbReference type="EMBL" id="KE124046">
    <property type="protein sequence ID" value="EPB84204.1"/>
    <property type="molecule type" value="Genomic_DNA"/>
</dbReference>
<accession>S2J3I8</accession>
<gene>
    <name evidence="1" type="ORF">HMPREF1544_09067</name>
</gene>
<evidence type="ECO:0000313" key="1">
    <source>
        <dbReference type="EMBL" id="EPB84204.1"/>
    </source>
</evidence>
<dbReference type="AlphaFoldDB" id="S2J3I8"/>
<protein>
    <submittedName>
        <fullName evidence="1">Uncharacterized protein</fullName>
    </submittedName>
</protein>
<organism evidence="1 2">
    <name type="scientific">Mucor circinelloides f. circinelloides (strain 1006PhL)</name>
    <name type="common">Mucormycosis agent</name>
    <name type="synonym">Calyptromyces circinelloides</name>
    <dbReference type="NCBI Taxonomy" id="1220926"/>
    <lineage>
        <taxon>Eukaryota</taxon>
        <taxon>Fungi</taxon>
        <taxon>Fungi incertae sedis</taxon>
        <taxon>Mucoromycota</taxon>
        <taxon>Mucoromycotina</taxon>
        <taxon>Mucoromycetes</taxon>
        <taxon>Mucorales</taxon>
        <taxon>Mucorineae</taxon>
        <taxon>Mucoraceae</taxon>
        <taxon>Mucor</taxon>
    </lineage>
</organism>
<keyword evidence="2" id="KW-1185">Reference proteome</keyword>
<feature type="non-terminal residue" evidence="1">
    <location>
        <position position="1"/>
    </location>
</feature>
<reference evidence="2" key="1">
    <citation type="submission" date="2013-05" db="EMBL/GenBank/DDBJ databases">
        <title>The Genome sequence of Mucor circinelloides f. circinelloides 1006PhL.</title>
        <authorList>
            <consortium name="The Broad Institute Genomics Platform"/>
            <person name="Cuomo C."/>
            <person name="Earl A."/>
            <person name="Findley K."/>
            <person name="Lee S.C."/>
            <person name="Walker B."/>
            <person name="Young S."/>
            <person name="Zeng Q."/>
            <person name="Gargeya S."/>
            <person name="Fitzgerald M."/>
            <person name="Haas B."/>
            <person name="Abouelleil A."/>
            <person name="Allen A.W."/>
            <person name="Alvarado L."/>
            <person name="Arachchi H.M."/>
            <person name="Berlin A.M."/>
            <person name="Chapman S.B."/>
            <person name="Gainer-Dewar J."/>
            <person name="Goldberg J."/>
            <person name="Griggs A."/>
            <person name="Gujja S."/>
            <person name="Hansen M."/>
            <person name="Howarth C."/>
            <person name="Imamovic A."/>
            <person name="Ireland A."/>
            <person name="Larimer J."/>
            <person name="McCowan C."/>
            <person name="Murphy C."/>
            <person name="Pearson M."/>
            <person name="Poon T.W."/>
            <person name="Priest M."/>
            <person name="Roberts A."/>
            <person name="Saif S."/>
            <person name="Shea T."/>
            <person name="Sisk P."/>
            <person name="Sykes S."/>
            <person name="Wortman J."/>
            <person name="Nusbaum C."/>
            <person name="Birren B."/>
        </authorList>
    </citation>
    <scope>NUCLEOTIDE SEQUENCE [LARGE SCALE GENOMIC DNA]</scope>
    <source>
        <strain evidence="2">1006PhL</strain>
    </source>
</reference>
<dbReference type="InParanoid" id="S2J3I8"/>
<dbReference type="VEuPathDB" id="FungiDB:HMPREF1544_09067"/>
<sequence>AYEALFFTSGLQVIISNAVLWPGGIFKSYILLLRIIGSIDRNIGIKHKVVVLQDIKCRTCCELFIK</sequence>
<name>S2J3I8_MUCC1</name>
<proteinExistence type="predicted"/>
<evidence type="ECO:0000313" key="2">
    <source>
        <dbReference type="Proteomes" id="UP000014254"/>
    </source>
</evidence>